<gene>
    <name evidence="2" type="ORF">M9Y10_042576</name>
</gene>
<evidence type="ECO:0000313" key="3">
    <source>
        <dbReference type="Proteomes" id="UP001470230"/>
    </source>
</evidence>
<reference evidence="2 3" key="1">
    <citation type="submission" date="2024-04" db="EMBL/GenBank/DDBJ databases">
        <title>Tritrichomonas musculus Genome.</title>
        <authorList>
            <person name="Alves-Ferreira E."/>
            <person name="Grigg M."/>
            <person name="Lorenzi H."/>
            <person name="Galac M."/>
        </authorList>
    </citation>
    <scope>NUCLEOTIDE SEQUENCE [LARGE SCALE GENOMIC DNA]</scope>
    <source>
        <strain evidence="2 3">EAF2021</strain>
    </source>
</reference>
<dbReference type="PANTHER" id="PTHR23257">
    <property type="entry name" value="SERINE-THREONINE PROTEIN KINASE"/>
    <property type="match status" value="1"/>
</dbReference>
<dbReference type="InterPro" id="IPR050167">
    <property type="entry name" value="Ser_Thr_protein_kinase"/>
</dbReference>
<dbReference type="EMBL" id="JAPFFF010000008">
    <property type="protein sequence ID" value="KAK8883484.1"/>
    <property type="molecule type" value="Genomic_DNA"/>
</dbReference>
<name>A0ABR2JX78_9EUKA</name>
<dbReference type="Pfam" id="PF07714">
    <property type="entry name" value="PK_Tyr_Ser-Thr"/>
    <property type="match status" value="1"/>
</dbReference>
<feature type="domain" description="Protein kinase" evidence="1">
    <location>
        <begin position="123"/>
        <end position="398"/>
    </location>
</feature>
<organism evidence="2 3">
    <name type="scientific">Tritrichomonas musculus</name>
    <dbReference type="NCBI Taxonomy" id="1915356"/>
    <lineage>
        <taxon>Eukaryota</taxon>
        <taxon>Metamonada</taxon>
        <taxon>Parabasalia</taxon>
        <taxon>Tritrichomonadida</taxon>
        <taxon>Tritrichomonadidae</taxon>
        <taxon>Tritrichomonas</taxon>
    </lineage>
</organism>
<dbReference type="InterPro" id="IPR000719">
    <property type="entry name" value="Prot_kinase_dom"/>
</dbReference>
<protein>
    <recommendedName>
        <fullName evidence="1">Protein kinase domain-containing protein</fullName>
    </recommendedName>
</protein>
<evidence type="ECO:0000313" key="2">
    <source>
        <dbReference type="EMBL" id="KAK8883484.1"/>
    </source>
</evidence>
<dbReference type="SUPFAM" id="SSF56112">
    <property type="entry name" value="Protein kinase-like (PK-like)"/>
    <property type="match status" value="2"/>
</dbReference>
<keyword evidence="3" id="KW-1185">Reference proteome</keyword>
<dbReference type="PROSITE" id="PS50011">
    <property type="entry name" value="PROTEIN_KINASE_DOM"/>
    <property type="match status" value="1"/>
</dbReference>
<comment type="caution">
    <text evidence="2">The sequence shown here is derived from an EMBL/GenBank/DDBJ whole genome shotgun (WGS) entry which is preliminary data.</text>
</comment>
<accession>A0ABR2JX78</accession>
<dbReference type="Gene3D" id="1.10.510.10">
    <property type="entry name" value="Transferase(Phosphotransferase) domain 1"/>
    <property type="match status" value="2"/>
</dbReference>
<dbReference type="InterPro" id="IPR011009">
    <property type="entry name" value="Kinase-like_dom_sf"/>
</dbReference>
<proteinExistence type="predicted"/>
<sequence length="529" mass="62155">MITLNKPFKGLTFLQLVRAVHSGIRPEFDFNVPNCYQKLIRKCWLDDAEKRPTFDEIVNILENDEEFIRDEIDANEYFNFINYINNNKNNQSFNQILIDFDELKKIQENDPSLNVSYLDLKKFIKQKLIERIDNFKVYEIKNKETNVTYEAKISTTSIVELTSKDLIHLSREINILSKFNHPSFLKFIGYSPIDFNNQPMPTIITEIPPNKSLKKLLEMKRDDEHTEEWDDTKKLINIYGIASGMAYLHSHNVIHRNLSPESIFLDEFLFPKKGNFGLLSKIHSTETMTFQTSVGIKGNIFYSSPELLEFNEYSKSSDVYAYSLIVYEIMTHEKPFKNIHNFNTLFNEVVTKSNRPKFDVDINEHYRILIELCWSQNINERPSFSNIVSLLKNDSGFITESINKEVFFNYIHLIEKSNIEFYSNNLVVKFDDLIKEKNSDKGIERKEKESISTHPTDTAKVGESKIEVISKNTIKNDLNNEEDFQQYINKEFNDFKKVDQNDLLLHFIQQKADKGDIKCQEFLAKKYTI</sequence>
<dbReference type="InterPro" id="IPR001245">
    <property type="entry name" value="Ser-Thr/Tyr_kinase_cat_dom"/>
</dbReference>
<dbReference type="Proteomes" id="UP001470230">
    <property type="component" value="Unassembled WGS sequence"/>
</dbReference>
<dbReference type="PANTHER" id="PTHR23257:SF958">
    <property type="entry name" value="SERINE_THREONINE-PROTEIN KINASE WNK4"/>
    <property type="match status" value="1"/>
</dbReference>
<evidence type="ECO:0000259" key="1">
    <source>
        <dbReference type="PROSITE" id="PS50011"/>
    </source>
</evidence>